<dbReference type="InterPro" id="IPR012340">
    <property type="entry name" value="NA-bd_OB-fold"/>
</dbReference>
<dbReference type="GO" id="GO:0006310">
    <property type="term" value="P:DNA recombination"/>
    <property type="evidence" value="ECO:0007669"/>
    <property type="project" value="InterPro"/>
</dbReference>
<sequence>MAASPIILKTNPHRPVDFKESSVAKCLEESGNLNLEVKEDGCQLNMVVRHQPNAGLGGTEVSFLSREGKSFNGLDALSSKLSNDPRWDKFFNPHLDGGLFRENGGFLLQAEILTLDEAGNVKPCAEISGDLRRMEPIPVDQIRIVGFDLIPLDAVHASGEYEVFQEVRRGHLQYQIDGLKNRFPEIKWSIIEAVQVFSLTQLMQVYEEFRVKGKEGGVAKDPLGYWKRGKKTGQWKVKPDDSCDGTITGLVWGTEGLGNEGRVIGFTILTEHDATVDACGLTEAQKDEFTNKVIKASNDAYGPGQFGDFGVPYVSSDLQGETINPFEGWAVKITYMERLPSGSYRHPNFDQFRGITDPLVKE</sequence>
<dbReference type="InterPro" id="IPR016306">
    <property type="entry name" value="DNA_ligase_T7"/>
</dbReference>
<reference evidence="5 6" key="1">
    <citation type="submission" date="2016-06" db="EMBL/GenBank/DDBJ databases">
        <title>Complete Genome Sequences of Pseudomonas fluorescens Bacteriophages Isolated from Omaha, NE Freshwater Samples.</title>
        <authorList>
            <person name="Lu G."/>
            <person name="Luhr J."/>
            <person name="Stoecklein A."/>
            <person name="Warner P."/>
            <person name="Tapprich W."/>
        </authorList>
    </citation>
    <scope>NUCLEOTIDE SEQUENCE [LARGE SCALE GENOMIC DNA]</scope>
</reference>
<dbReference type="Pfam" id="PF17879">
    <property type="entry name" value="DNA_ligase_C"/>
    <property type="match status" value="1"/>
</dbReference>
<evidence type="ECO:0000256" key="2">
    <source>
        <dbReference type="PIRSR" id="PIRSR001600-50"/>
    </source>
</evidence>
<feature type="domain" description="DNA ligase ATP-dependent bacteriophage T7-type C-terminal" evidence="4">
    <location>
        <begin position="239"/>
        <end position="353"/>
    </location>
</feature>
<feature type="domain" description="ATP-dependent DNA ligase family profile" evidence="3">
    <location>
        <begin position="22"/>
        <end position="238"/>
    </location>
</feature>
<dbReference type="PIRSF" id="PIRSF001600">
    <property type="entry name" value="DNA_ligase_phage_T3"/>
    <property type="match status" value="1"/>
</dbReference>
<dbReference type="Proteomes" id="UP000230494">
    <property type="component" value="Segment"/>
</dbReference>
<dbReference type="GO" id="GO:0003910">
    <property type="term" value="F:DNA ligase (ATP) activity"/>
    <property type="evidence" value="ECO:0007669"/>
    <property type="project" value="InterPro"/>
</dbReference>
<dbReference type="InterPro" id="IPR041559">
    <property type="entry name" value="DNA_ligase_ATP-dep_T7_C"/>
</dbReference>
<dbReference type="SUPFAM" id="SSF50249">
    <property type="entry name" value="Nucleic acid-binding proteins"/>
    <property type="match status" value="1"/>
</dbReference>
<protein>
    <recommendedName>
        <fullName evidence="1">DNA ligase</fullName>
    </recommendedName>
</protein>
<evidence type="ECO:0000313" key="5">
    <source>
        <dbReference type="EMBL" id="ANY29027.1"/>
    </source>
</evidence>
<dbReference type="Gene3D" id="2.40.50.140">
    <property type="entry name" value="Nucleic acid-binding proteins"/>
    <property type="match status" value="1"/>
</dbReference>
<evidence type="ECO:0000259" key="3">
    <source>
        <dbReference type="Pfam" id="PF01068"/>
    </source>
</evidence>
<proteinExistence type="predicted"/>
<dbReference type="Gene3D" id="3.30.470.30">
    <property type="entry name" value="DNA ligase/mRNA capping enzyme"/>
    <property type="match status" value="1"/>
</dbReference>
<gene>
    <name evidence="5" type="ORF">UNOSLW4_0060</name>
</gene>
<feature type="active site" description="N6-AMP-lysine intermediate" evidence="2">
    <location>
        <position position="38"/>
    </location>
</feature>
<dbReference type="GO" id="GO:0005524">
    <property type="term" value="F:ATP binding"/>
    <property type="evidence" value="ECO:0007669"/>
    <property type="project" value="InterPro"/>
</dbReference>
<organism evidence="5 6">
    <name type="scientific">Pseudomonas phage UNO-SLW4</name>
    <dbReference type="NCBI Taxonomy" id="1874531"/>
    <lineage>
        <taxon>Viruses</taxon>
        <taxon>Duplodnaviria</taxon>
        <taxon>Heunggongvirae</taxon>
        <taxon>Uroviricota</taxon>
        <taxon>Caudoviricetes</taxon>
        <taxon>Autographivirales</taxon>
        <taxon>Autotranscriptaviridae</taxon>
        <taxon>Studiervirinae</taxon>
        <taxon>Unosvirus</taxon>
        <taxon>Unosvirus UNOSLW1</taxon>
        <taxon>Pifdecavirus UNOSLW1</taxon>
    </lineage>
</organism>
<evidence type="ECO:0000259" key="4">
    <source>
        <dbReference type="Pfam" id="PF17879"/>
    </source>
</evidence>
<dbReference type="EMBL" id="KX449363">
    <property type="protein sequence ID" value="ANY29027.1"/>
    <property type="molecule type" value="Genomic_DNA"/>
</dbReference>
<dbReference type="Pfam" id="PF01068">
    <property type="entry name" value="DNA_ligase_A_M"/>
    <property type="match status" value="1"/>
</dbReference>
<accession>A0A1B2AMV8</accession>
<dbReference type="SUPFAM" id="SSF56091">
    <property type="entry name" value="DNA ligase/mRNA capping enzyme, catalytic domain"/>
    <property type="match status" value="1"/>
</dbReference>
<dbReference type="GO" id="GO:0006281">
    <property type="term" value="P:DNA repair"/>
    <property type="evidence" value="ECO:0007669"/>
    <property type="project" value="InterPro"/>
</dbReference>
<dbReference type="Gene3D" id="3.30.1490.70">
    <property type="match status" value="1"/>
</dbReference>
<evidence type="ECO:0000313" key="6">
    <source>
        <dbReference type="Proteomes" id="UP000230494"/>
    </source>
</evidence>
<name>A0A1B2AMV8_9CAUD</name>
<dbReference type="GO" id="GO:0003690">
    <property type="term" value="F:double-stranded DNA binding"/>
    <property type="evidence" value="ECO:0007669"/>
    <property type="project" value="InterPro"/>
</dbReference>
<evidence type="ECO:0000256" key="1">
    <source>
        <dbReference type="ARBA" id="ARBA00013308"/>
    </source>
</evidence>
<dbReference type="InterPro" id="IPR012310">
    <property type="entry name" value="DNA_ligase_ATP-dep_cent"/>
</dbReference>